<dbReference type="EMBL" id="LAZR01006424">
    <property type="protein sequence ID" value="KKM92211.1"/>
    <property type="molecule type" value="Genomic_DNA"/>
</dbReference>
<organism evidence="2">
    <name type="scientific">marine sediment metagenome</name>
    <dbReference type="NCBI Taxonomy" id="412755"/>
    <lineage>
        <taxon>unclassified sequences</taxon>
        <taxon>metagenomes</taxon>
        <taxon>ecological metagenomes</taxon>
    </lineage>
</organism>
<protein>
    <submittedName>
        <fullName evidence="2">Uncharacterized protein</fullName>
    </submittedName>
</protein>
<name>A0A0F9LYL4_9ZZZZ</name>
<feature type="region of interest" description="Disordered" evidence="1">
    <location>
        <begin position="113"/>
        <end position="205"/>
    </location>
</feature>
<feature type="compositionally biased region" description="Basic and acidic residues" evidence="1">
    <location>
        <begin position="180"/>
        <end position="205"/>
    </location>
</feature>
<reference evidence="2" key="1">
    <citation type="journal article" date="2015" name="Nature">
        <title>Complex archaea that bridge the gap between prokaryotes and eukaryotes.</title>
        <authorList>
            <person name="Spang A."/>
            <person name="Saw J.H."/>
            <person name="Jorgensen S.L."/>
            <person name="Zaremba-Niedzwiedzka K."/>
            <person name="Martijn J."/>
            <person name="Lind A.E."/>
            <person name="van Eijk R."/>
            <person name="Schleper C."/>
            <person name="Guy L."/>
            <person name="Ettema T.J."/>
        </authorList>
    </citation>
    <scope>NUCLEOTIDE SEQUENCE</scope>
</reference>
<gene>
    <name evidence="2" type="ORF">LCGC14_1220670</name>
</gene>
<sequence>RVKEVLYPVDLLKQLRELVAGVDLSDEEREAFDTIFTDLETQDETQRSQITAFETAQAEADADEDTEESRDAAPEVVLDLGPVADRLGEFAEPIAEALRALNEKIDAIVVAATEDVDEDADEDSADADTGGRSVDEDENDERLDKVERSIKKLENAQPVRRGVVGDAEDDGSDQDNTQSELERKLDGETDPKVRLRETLGAHFGE</sequence>
<evidence type="ECO:0000313" key="2">
    <source>
        <dbReference type="EMBL" id="KKM92211.1"/>
    </source>
</evidence>
<feature type="compositionally biased region" description="Basic and acidic residues" evidence="1">
    <location>
        <begin position="142"/>
        <end position="154"/>
    </location>
</feature>
<feature type="non-terminal residue" evidence="2">
    <location>
        <position position="1"/>
    </location>
</feature>
<comment type="caution">
    <text evidence="2">The sequence shown here is derived from an EMBL/GenBank/DDBJ whole genome shotgun (WGS) entry which is preliminary data.</text>
</comment>
<dbReference type="AlphaFoldDB" id="A0A0F9LYL4"/>
<evidence type="ECO:0000256" key="1">
    <source>
        <dbReference type="SAM" id="MobiDB-lite"/>
    </source>
</evidence>
<accession>A0A0F9LYL4</accession>
<feature type="compositionally biased region" description="Acidic residues" evidence="1">
    <location>
        <begin position="114"/>
        <end position="126"/>
    </location>
</feature>
<feature type="region of interest" description="Disordered" evidence="1">
    <location>
        <begin position="43"/>
        <end position="72"/>
    </location>
</feature>
<proteinExistence type="predicted"/>